<dbReference type="PANTHER" id="PTHR11937">
    <property type="entry name" value="ACTIN"/>
    <property type="match status" value="1"/>
</dbReference>
<dbReference type="EMBL" id="CAJPDS010000023">
    <property type="protein sequence ID" value="CAF9918969.1"/>
    <property type="molecule type" value="Genomic_DNA"/>
</dbReference>
<gene>
    <name evidence="8" type="primary">ARP6</name>
    <name evidence="8" type="ORF">HETSPECPRED_003906</name>
</gene>
<dbReference type="Gene3D" id="3.90.640.10">
    <property type="entry name" value="Actin, Chain A, domain 4"/>
    <property type="match status" value="1"/>
</dbReference>
<accession>A0A8H3IMD3</accession>
<dbReference type="GO" id="GO:0005634">
    <property type="term" value="C:nucleus"/>
    <property type="evidence" value="ECO:0007669"/>
    <property type="project" value="UniProtKB-ARBA"/>
</dbReference>
<proteinExistence type="inferred from homology"/>
<dbReference type="Gene3D" id="3.30.420.40">
    <property type="match status" value="2"/>
</dbReference>
<comment type="subunit">
    <text evidence="6">Component of the SWR1 chromatin remodeling complex.</text>
</comment>
<dbReference type="SMART" id="SM00268">
    <property type="entry name" value="ACTIN"/>
    <property type="match status" value="1"/>
</dbReference>
<evidence type="ECO:0000256" key="6">
    <source>
        <dbReference type="ARBA" id="ARBA00063309"/>
    </source>
</evidence>
<dbReference type="OrthoDB" id="6220758at2759"/>
<dbReference type="FunFam" id="3.90.640.10:FF:000014">
    <property type="entry name" value="Putative actin-related protein 6"/>
    <property type="match status" value="1"/>
</dbReference>
<dbReference type="AlphaFoldDB" id="A0A8H3IMD3"/>
<evidence type="ECO:0000256" key="3">
    <source>
        <dbReference type="ARBA" id="ARBA00018633"/>
    </source>
</evidence>
<dbReference type="CDD" id="cd10210">
    <property type="entry name" value="ASKHA_NBD_Arp6"/>
    <property type="match status" value="1"/>
</dbReference>
<protein>
    <recommendedName>
        <fullName evidence="3">Actin-like protein ARP6</fullName>
    </recommendedName>
    <alternativeName>
        <fullName evidence="7">Actin-like protein arp6</fullName>
    </alternativeName>
</protein>
<evidence type="ECO:0000256" key="2">
    <source>
        <dbReference type="ARBA" id="ARBA00005665"/>
    </source>
</evidence>
<dbReference type="InterPro" id="IPR004000">
    <property type="entry name" value="Actin"/>
</dbReference>
<dbReference type="SUPFAM" id="SSF53067">
    <property type="entry name" value="Actin-like ATPase domain"/>
    <property type="match status" value="2"/>
</dbReference>
<name>A0A8H3IMD3_9LECA</name>
<keyword evidence="4" id="KW-0963">Cytoplasm</keyword>
<comment type="caution">
    <text evidence="8">The sequence shown here is derived from an EMBL/GenBank/DDBJ whole genome shotgun (WGS) entry which is preliminary data.</text>
</comment>
<reference evidence="8" key="1">
    <citation type="submission" date="2021-03" db="EMBL/GenBank/DDBJ databases">
        <authorList>
            <person name="Tagirdzhanova G."/>
        </authorList>
    </citation>
    <scope>NUCLEOTIDE SEQUENCE</scope>
</reference>
<dbReference type="Proteomes" id="UP000664521">
    <property type="component" value="Unassembled WGS sequence"/>
</dbReference>
<comment type="similarity">
    <text evidence="2">Belongs to the actin family. ARP6 subfamily.</text>
</comment>
<evidence type="ECO:0000313" key="8">
    <source>
        <dbReference type="EMBL" id="CAF9918969.1"/>
    </source>
</evidence>
<dbReference type="FunFam" id="3.30.420.40:FF:000058">
    <property type="entry name" value="Putative actin-related protein 5"/>
    <property type="match status" value="1"/>
</dbReference>
<evidence type="ECO:0000256" key="7">
    <source>
        <dbReference type="ARBA" id="ARBA00073820"/>
    </source>
</evidence>
<comment type="function">
    <text evidence="5">Component of the SWR1 complex which mediates the ATP-dependent exchange of histone H2A for the H2A variant HZT1 leading to transcriptional regulation of selected genes by chromatin remodeling. Involved in chromosome stability.</text>
</comment>
<evidence type="ECO:0000313" key="9">
    <source>
        <dbReference type="Proteomes" id="UP000664521"/>
    </source>
</evidence>
<comment type="subcellular location">
    <subcellularLocation>
        <location evidence="1">Cytoplasm</location>
    </subcellularLocation>
</comment>
<dbReference type="InterPro" id="IPR043129">
    <property type="entry name" value="ATPase_NBD"/>
</dbReference>
<dbReference type="GO" id="GO:0005737">
    <property type="term" value="C:cytoplasm"/>
    <property type="evidence" value="ECO:0007669"/>
    <property type="project" value="UniProtKB-SubCell"/>
</dbReference>
<evidence type="ECO:0000256" key="5">
    <source>
        <dbReference type="ARBA" id="ARBA00025222"/>
    </source>
</evidence>
<organism evidence="8 9">
    <name type="scientific">Heterodermia speciosa</name>
    <dbReference type="NCBI Taxonomy" id="116794"/>
    <lineage>
        <taxon>Eukaryota</taxon>
        <taxon>Fungi</taxon>
        <taxon>Dikarya</taxon>
        <taxon>Ascomycota</taxon>
        <taxon>Pezizomycotina</taxon>
        <taxon>Lecanoromycetes</taxon>
        <taxon>OSLEUM clade</taxon>
        <taxon>Lecanoromycetidae</taxon>
        <taxon>Caliciales</taxon>
        <taxon>Physciaceae</taxon>
        <taxon>Heterodermia</taxon>
    </lineage>
</organism>
<evidence type="ECO:0000256" key="1">
    <source>
        <dbReference type="ARBA" id="ARBA00004496"/>
    </source>
</evidence>
<evidence type="ECO:0000256" key="4">
    <source>
        <dbReference type="ARBA" id="ARBA00022490"/>
    </source>
</evidence>
<dbReference type="Pfam" id="PF00022">
    <property type="entry name" value="Actin"/>
    <property type="match status" value="1"/>
</dbReference>
<keyword evidence="9" id="KW-1185">Reference proteome</keyword>
<sequence length="449" mass="50299">MPRQQKIVEQPLPQQTLVVDNGAYAIKAGFVSESPKLDDCRVIPNCVARDRSKKVWIGEQLERCTDFGEIVFRRPVEKGYIVNWEAEKMIWENSFFDQGAELKVSSTSDPHETNLVLAEAPNTPAALQSNCDQIIFEDFEFASYSRHSGPSLNTYHDVQSLFGAPPRDPNSRVLPVECLLVIDSGYSHTTITPLYHGRPIQQAIRRIDIGGKFMTNFLKELVSIRYYNMSDETYLINEVKEAISCVSENFRQDLERTRKGFQGRGKDEEELRVDYVLPDYNAHRRGFVRAHDPLANAKMRKMSSLASSGGIVEDFMTLGNERFSVPELLFSPGDVGIRQAGLSEAVIQSLSGVPTGLWPAMLANILVVGGNSKIKGFMERLETEVRQLAPAECVVRLVRAPDPIKSPWHGGALLANDVTRLKQVQVTRQEYQEHGANWAAKVFSGGIAR</sequence>